<dbReference type="InterPro" id="IPR006091">
    <property type="entry name" value="Acyl-CoA_Oxase/DH_mid-dom"/>
</dbReference>
<dbReference type="AlphaFoldDB" id="A0AAW9Q3C9"/>
<evidence type="ECO:0000256" key="1">
    <source>
        <dbReference type="ARBA" id="ARBA00004496"/>
    </source>
</evidence>
<dbReference type="GO" id="GO:0006552">
    <property type="term" value="P:L-leucine catabolic process"/>
    <property type="evidence" value="ECO:0007669"/>
    <property type="project" value="TreeGrafter"/>
</dbReference>
<comment type="catalytic activity">
    <reaction evidence="13">
        <text>dibenzothiophene + 2 FMNH2 + 2 O2 = dibenzothiophene 5,5-dioxide + 2 FMN + 2 H2O + 2 H(+)</text>
        <dbReference type="Rhea" id="RHEA:49072"/>
        <dbReference type="ChEBI" id="CHEBI:15377"/>
        <dbReference type="ChEBI" id="CHEBI:15378"/>
        <dbReference type="ChEBI" id="CHEBI:15379"/>
        <dbReference type="ChEBI" id="CHEBI:23681"/>
        <dbReference type="ChEBI" id="CHEBI:57618"/>
        <dbReference type="ChEBI" id="CHEBI:58210"/>
        <dbReference type="ChEBI" id="CHEBI:90356"/>
        <dbReference type="EC" id="1.14.14.21"/>
    </reaction>
</comment>
<dbReference type="InterPro" id="IPR013786">
    <property type="entry name" value="AcylCoA_DH/ox_N"/>
</dbReference>
<dbReference type="InterPro" id="IPR036250">
    <property type="entry name" value="AcylCo_DH-like_C"/>
</dbReference>
<feature type="domain" description="Acyl-CoA dehydrogenase C-terminal" evidence="16">
    <location>
        <begin position="243"/>
        <end position="380"/>
    </location>
</feature>
<dbReference type="GO" id="GO:0008470">
    <property type="term" value="F:3-methylbutanoyl-CoA dehydrogenase activity"/>
    <property type="evidence" value="ECO:0007669"/>
    <property type="project" value="TreeGrafter"/>
</dbReference>
<evidence type="ECO:0000256" key="13">
    <source>
        <dbReference type="ARBA" id="ARBA00049456"/>
    </source>
</evidence>
<keyword evidence="5" id="KW-0560">Oxidoreductase</keyword>
<dbReference type="InterPro" id="IPR037069">
    <property type="entry name" value="AcylCoA_DH/ox_N_sf"/>
</dbReference>
<comment type="caution">
    <text evidence="17">The sequence shown here is derived from an EMBL/GenBank/DDBJ whole genome shotgun (WGS) entry which is preliminary data.</text>
</comment>
<evidence type="ECO:0000256" key="6">
    <source>
        <dbReference type="ARBA" id="ARBA00023033"/>
    </source>
</evidence>
<comment type="catalytic activity">
    <reaction evidence="12">
        <text>dibenzothiophene 5-oxide + FMNH2 + O2 = dibenzothiophene 5,5-dioxide + FMN + H2O + H(+)</text>
        <dbReference type="Rhea" id="RHEA:49080"/>
        <dbReference type="ChEBI" id="CHEBI:15377"/>
        <dbReference type="ChEBI" id="CHEBI:15378"/>
        <dbReference type="ChEBI" id="CHEBI:15379"/>
        <dbReference type="ChEBI" id="CHEBI:23683"/>
        <dbReference type="ChEBI" id="CHEBI:57618"/>
        <dbReference type="ChEBI" id="CHEBI:58210"/>
        <dbReference type="ChEBI" id="CHEBI:90356"/>
    </reaction>
</comment>
<dbReference type="PANTHER" id="PTHR43884">
    <property type="entry name" value="ACYL-COA DEHYDROGENASE"/>
    <property type="match status" value="1"/>
</dbReference>
<evidence type="ECO:0000259" key="14">
    <source>
        <dbReference type="Pfam" id="PF02770"/>
    </source>
</evidence>
<dbReference type="Gene3D" id="1.10.540.10">
    <property type="entry name" value="Acyl-CoA dehydrogenase/oxidase, N-terminal domain"/>
    <property type="match status" value="1"/>
</dbReference>
<dbReference type="Pfam" id="PF08028">
    <property type="entry name" value="Acyl-CoA_dh_2"/>
    <property type="match status" value="1"/>
</dbReference>
<dbReference type="GO" id="GO:0050660">
    <property type="term" value="F:flavin adenine dinucleotide binding"/>
    <property type="evidence" value="ECO:0007669"/>
    <property type="project" value="InterPro"/>
</dbReference>
<evidence type="ECO:0000313" key="17">
    <source>
        <dbReference type="EMBL" id="MEE3717683.1"/>
    </source>
</evidence>
<dbReference type="SUPFAM" id="SSF47203">
    <property type="entry name" value="Acyl-CoA dehydrogenase C-terminal domain-like"/>
    <property type="match status" value="1"/>
</dbReference>
<keyword evidence="3" id="KW-0288">FMN</keyword>
<dbReference type="Proteomes" id="UP001333818">
    <property type="component" value="Unassembled WGS sequence"/>
</dbReference>
<evidence type="ECO:0000256" key="7">
    <source>
        <dbReference type="ARBA" id="ARBA00034307"/>
    </source>
</evidence>
<evidence type="ECO:0000256" key="5">
    <source>
        <dbReference type="ARBA" id="ARBA00023002"/>
    </source>
</evidence>
<dbReference type="Gene3D" id="1.20.140.10">
    <property type="entry name" value="Butyryl-CoA Dehydrogenase, subunit A, domain 3"/>
    <property type="match status" value="1"/>
</dbReference>
<dbReference type="InterPro" id="IPR046373">
    <property type="entry name" value="Acyl-CoA_Oxase/DH_mid-dom_sf"/>
</dbReference>
<evidence type="ECO:0000259" key="16">
    <source>
        <dbReference type="Pfam" id="PF08028"/>
    </source>
</evidence>
<keyword evidence="18" id="KW-1185">Reference proteome</keyword>
<accession>A0AAW9Q3C9</accession>
<dbReference type="InterPro" id="IPR013107">
    <property type="entry name" value="Acyl-CoA_DH_C"/>
</dbReference>
<keyword evidence="2" id="KW-0285">Flavoprotein</keyword>
<feature type="domain" description="Acyl-CoA oxidase/dehydrogenase middle" evidence="14">
    <location>
        <begin position="140"/>
        <end position="213"/>
    </location>
</feature>
<gene>
    <name evidence="17" type="ORF">V2H45_13160</name>
</gene>
<organism evidence="17 18">
    <name type="scientific">Tumidithrix elongata BACA0141</name>
    <dbReference type="NCBI Taxonomy" id="2716417"/>
    <lineage>
        <taxon>Bacteria</taxon>
        <taxon>Bacillati</taxon>
        <taxon>Cyanobacteriota</taxon>
        <taxon>Cyanophyceae</taxon>
        <taxon>Pseudanabaenales</taxon>
        <taxon>Pseudanabaenaceae</taxon>
        <taxon>Tumidithrix</taxon>
        <taxon>Tumidithrix elongata</taxon>
    </lineage>
</organism>
<dbReference type="FunFam" id="2.40.110.10:FF:000020">
    <property type="entry name" value="Putative acyl-CoA dehydrogenase YdbM"/>
    <property type="match status" value="1"/>
</dbReference>
<keyword evidence="4" id="KW-0547">Nucleotide-binding</keyword>
<keyword evidence="6" id="KW-0503">Monooxygenase</keyword>
<evidence type="ECO:0000256" key="2">
    <source>
        <dbReference type="ARBA" id="ARBA00022630"/>
    </source>
</evidence>
<dbReference type="InterPro" id="IPR009100">
    <property type="entry name" value="AcylCoA_DH/oxidase_NM_dom_sf"/>
</dbReference>
<comment type="subcellular location">
    <subcellularLocation>
        <location evidence="1">Cytoplasm</location>
    </subcellularLocation>
</comment>
<dbReference type="SUPFAM" id="SSF56645">
    <property type="entry name" value="Acyl-CoA dehydrogenase NM domain-like"/>
    <property type="match status" value="1"/>
</dbReference>
<dbReference type="GO" id="GO:0005737">
    <property type="term" value="C:cytoplasm"/>
    <property type="evidence" value="ECO:0007669"/>
    <property type="project" value="UniProtKB-SubCell"/>
</dbReference>
<comment type="pathway">
    <text evidence="7">Sulfur metabolism; dibenzothiophene degradation.</text>
</comment>
<evidence type="ECO:0000256" key="11">
    <source>
        <dbReference type="ARBA" id="ARBA00047859"/>
    </source>
</evidence>
<evidence type="ECO:0000256" key="8">
    <source>
        <dbReference type="ARBA" id="ARBA00034317"/>
    </source>
</evidence>
<dbReference type="PANTHER" id="PTHR43884:SF12">
    <property type="entry name" value="ISOVALERYL-COA DEHYDROGENASE, MITOCHONDRIAL-RELATED"/>
    <property type="match status" value="1"/>
</dbReference>
<dbReference type="Pfam" id="PF02771">
    <property type="entry name" value="Acyl-CoA_dh_N"/>
    <property type="match status" value="1"/>
</dbReference>
<feature type="domain" description="Acyl-CoA dehydrogenase/oxidase N-terminal" evidence="15">
    <location>
        <begin position="23"/>
        <end position="121"/>
    </location>
</feature>
<evidence type="ECO:0000256" key="12">
    <source>
        <dbReference type="ARBA" id="ARBA00048445"/>
    </source>
</evidence>
<name>A0AAW9Q3C9_9CYAN</name>
<evidence type="ECO:0000313" key="18">
    <source>
        <dbReference type="Proteomes" id="UP001333818"/>
    </source>
</evidence>
<evidence type="ECO:0000256" key="10">
    <source>
        <dbReference type="ARBA" id="ARBA00034345"/>
    </source>
</evidence>
<dbReference type="PIRSF" id="PIRSF016578">
    <property type="entry name" value="HsaA"/>
    <property type="match status" value="1"/>
</dbReference>
<comment type="similarity">
    <text evidence="8">Belongs to the DszC flavin monooxygenase family.</text>
</comment>
<evidence type="ECO:0000256" key="4">
    <source>
        <dbReference type="ARBA" id="ARBA00022741"/>
    </source>
</evidence>
<dbReference type="Gene3D" id="2.40.110.10">
    <property type="entry name" value="Butyryl-CoA Dehydrogenase, subunit A, domain 2"/>
    <property type="match status" value="1"/>
</dbReference>
<dbReference type="RefSeq" id="WP_330484114.1">
    <property type="nucleotide sequence ID" value="NZ_JAZBJZ010000048.1"/>
</dbReference>
<evidence type="ECO:0000259" key="15">
    <source>
        <dbReference type="Pfam" id="PF02771"/>
    </source>
</evidence>
<reference evidence="17" key="1">
    <citation type="submission" date="2024-01" db="EMBL/GenBank/DDBJ databases">
        <title>Bank of Algae and Cyanobacteria of the Azores (BACA) strain genomes.</title>
        <authorList>
            <person name="Luz R."/>
            <person name="Cordeiro R."/>
            <person name="Fonseca A."/>
            <person name="Goncalves V."/>
        </authorList>
    </citation>
    <scope>NUCLEOTIDE SEQUENCE</scope>
    <source>
        <strain evidence="17">BACA0141</strain>
    </source>
</reference>
<sequence>MGISLSDSKNSSQQESRQDYLAIAKALAQEFAATAIERDRLGGTPKAERDRIRASGLLGLIVPKEYGGIGETWITAFQISRELAKADSSLAHVYSYHHLGVVIPYLFGTEERKAQYYTDTVRNNWFWCNALNPLDRRATLTPDGTGFLLNGIKSFCSGSKDSDILPITAVREDTSELTILVIPTQREGVQIHDDWDNIGQRQTDSGSISFNQVRVDGSEVFGARTQVDIPFRSLRACLTQLNLAHIYLGIAEGAFAAAKDYTRNQARPWLTSNAPSAAEDPYILKHYGEIWVDLQAVGSLTDKAALILQAAWQKGTELTAEERGQCAIAIATAKVAASKTGLEVTNRIFEVMGARATTSKYGFDRYWRNLRTFTLHDSVDYKIQDLGNWALNDRLPNPSFYA</sequence>
<dbReference type="EMBL" id="JAZBJZ010000048">
    <property type="protein sequence ID" value="MEE3717683.1"/>
    <property type="molecule type" value="Genomic_DNA"/>
</dbReference>
<dbReference type="GO" id="GO:0004497">
    <property type="term" value="F:monooxygenase activity"/>
    <property type="evidence" value="ECO:0007669"/>
    <property type="project" value="UniProtKB-KW"/>
</dbReference>
<evidence type="ECO:0000256" key="3">
    <source>
        <dbReference type="ARBA" id="ARBA00022643"/>
    </source>
</evidence>
<dbReference type="EC" id="1.14.14.21" evidence="9"/>
<protein>
    <recommendedName>
        <fullName evidence="10">Dibenzothiophene monooxygenase</fullName>
        <ecNumber evidence="9">1.14.14.21</ecNumber>
    </recommendedName>
</protein>
<evidence type="ECO:0000256" key="9">
    <source>
        <dbReference type="ARBA" id="ARBA00034328"/>
    </source>
</evidence>
<dbReference type="Pfam" id="PF02770">
    <property type="entry name" value="Acyl-CoA_dh_M"/>
    <property type="match status" value="1"/>
</dbReference>
<comment type="catalytic activity">
    <reaction evidence="11">
        <text>dibenzothiophene + FMNH2 + O2 = dibenzothiophene 5-oxide + FMN + H2O + H(+)</text>
        <dbReference type="Rhea" id="RHEA:49076"/>
        <dbReference type="ChEBI" id="CHEBI:15377"/>
        <dbReference type="ChEBI" id="CHEBI:15378"/>
        <dbReference type="ChEBI" id="CHEBI:15379"/>
        <dbReference type="ChEBI" id="CHEBI:23681"/>
        <dbReference type="ChEBI" id="CHEBI:23683"/>
        <dbReference type="ChEBI" id="CHEBI:57618"/>
        <dbReference type="ChEBI" id="CHEBI:58210"/>
    </reaction>
</comment>
<proteinExistence type="inferred from homology"/>